<reference evidence="1" key="1">
    <citation type="journal article" date="2021" name="Proc. Natl. Acad. Sci. U.S.A.">
        <title>A Catalog of Tens of Thousands of Viruses from Human Metagenomes Reveals Hidden Associations with Chronic Diseases.</title>
        <authorList>
            <person name="Tisza M.J."/>
            <person name="Buck C.B."/>
        </authorList>
    </citation>
    <scope>NUCLEOTIDE SEQUENCE</scope>
    <source>
        <strain evidence="1">CtLnO19</strain>
    </source>
</reference>
<organism evidence="1">
    <name type="scientific">Myoviridae sp. ctLnO19</name>
    <dbReference type="NCBI Taxonomy" id="2825085"/>
    <lineage>
        <taxon>Viruses</taxon>
        <taxon>Duplodnaviria</taxon>
        <taxon>Heunggongvirae</taxon>
        <taxon>Uroviricota</taxon>
        <taxon>Caudoviricetes</taxon>
    </lineage>
</organism>
<accession>A0A8S5P1X0</accession>
<proteinExistence type="predicted"/>
<evidence type="ECO:0000313" key="1">
    <source>
        <dbReference type="EMBL" id="DAE00425.1"/>
    </source>
</evidence>
<name>A0A8S5P1X0_9CAUD</name>
<protein>
    <submittedName>
        <fullName evidence="1">Uncharacterized protein</fullName>
    </submittedName>
</protein>
<dbReference type="EMBL" id="BK015301">
    <property type="protein sequence ID" value="DAE00425.1"/>
    <property type="molecule type" value="Genomic_DNA"/>
</dbReference>
<sequence>MRPDVLLDLLGIDNEDAPKLEDYQTNQDCIDAISHAVLTLCNLGKISIKECLDWLFLYNPWDVSFPGLKYTKLKQQWLAGELTDIPDEEFLLGYQKKKIKEFRRVLKGLLVLLKEGIYKLDKPFYDKLFLNDKESIKLEKLDYYTWLLEACIRNQYHSYSLYGLPNPNRKGRDYMVPLLVEYLNHNRLFRERLESESNGENK</sequence>